<dbReference type="GO" id="GO:0070150">
    <property type="term" value="P:mitochondrial glycyl-tRNA aminoacylation"/>
    <property type="evidence" value="ECO:0007669"/>
    <property type="project" value="EnsemblFungi"/>
</dbReference>
<evidence type="ECO:0000256" key="1">
    <source>
        <dbReference type="ARBA" id="ARBA00008226"/>
    </source>
</evidence>
<evidence type="ECO:0000256" key="8">
    <source>
        <dbReference type="ARBA" id="ARBA00030057"/>
    </source>
</evidence>
<dbReference type="PRINTS" id="PR01043">
    <property type="entry name" value="TRNASYNTHGLY"/>
</dbReference>
<evidence type="ECO:0000256" key="3">
    <source>
        <dbReference type="ARBA" id="ARBA00022598"/>
    </source>
</evidence>
<dbReference type="InterPro" id="IPR002314">
    <property type="entry name" value="aa-tRNA-synt_IIb"/>
</dbReference>
<sequence length="576" mass="67436">MNKTERRETMLRKRFFIASSFSIYGGVSGLYDLGPLGTSLKNQILRVFRDIFCKDLFEIESTILTPYQVLKASGHIDKFCDILLFDSVNGECYRADHYLKEELEKLDKNEEIDKMIEKLECMSLEEIDKVVEDYKILSKEKNNLSKAQRFNLMFETFVGPKKKNLIFLRPETAQGQFVNFKKVYELNSEKLPFGTFSIGKAFRNEISPKNGLLRVREFEQAEIEYFLDEDKKEHKGYDSVKETELTFLYGKEKQVEEKMKISVALERKIIDNSALAFFIGKAAEFFTRIGIKNFRMRQHMQDEMAHYACDCWDVEVFTSYGWIECAGIADRSTYDVKKHIEHSKNDLYAREQLKEPIEIEEFVPVIEKNILGKKLKNKLKDFIAEIELLSQDYIKNNLKDDHLLFNFEGEEYKVKFILEKKKKYVREIIPNVIEPSFGIGRILYSLIEEVFECRDEEKNVLNLNPEVAPYQLAILSVINNMPPEIKDIIENLEKDLSFVRISNIMLKGTIGKKYSIADEIGIPFCITVDEESISDKQITIRERNSTQQIRVEIEGIEKTMKDLIDGKWNEYKNYLV</sequence>
<evidence type="ECO:0000256" key="5">
    <source>
        <dbReference type="ARBA" id="ARBA00022840"/>
    </source>
</evidence>
<evidence type="ECO:0000259" key="9">
    <source>
        <dbReference type="PROSITE" id="PS50862"/>
    </source>
</evidence>
<dbReference type="VEuPathDB" id="MicrosporidiaDB:SLOPH_404"/>
<keyword evidence="4" id="KW-0547">Nucleotide-binding</keyword>
<keyword evidence="7 10" id="KW-0030">Aminoacyl-tRNA synthetase</keyword>
<evidence type="ECO:0000256" key="4">
    <source>
        <dbReference type="ARBA" id="ARBA00022741"/>
    </source>
</evidence>
<dbReference type="Gene3D" id="3.30.40.230">
    <property type="match status" value="1"/>
</dbReference>
<dbReference type="AlphaFoldDB" id="S7W8X7"/>
<dbReference type="Pfam" id="PF03129">
    <property type="entry name" value="HGTP_anticodon"/>
    <property type="match status" value="1"/>
</dbReference>
<dbReference type="OMA" id="MEMQYFV"/>
<protein>
    <recommendedName>
        <fullName evidence="2">glycine--tRNA ligase</fullName>
        <ecNumber evidence="2">6.1.1.14</ecNumber>
    </recommendedName>
    <alternativeName>
        <fullName evidence="8">Diadenosine tetraphosphate synthetase</fullName>
    </alternativeName>
</protein>
<reference evidence="11" key="1">
    <citation type="journal article" date="2013" name="PLoS Genet.">
        <title>The genome of Spraguea lophii and the basis of host-microsporidian interactions.</title>
        <authorList>
            <person name="Campbell S.E."/>
            <person name="Williams T.A."/>
            <person name="Yousuf A."/>
            <person name="Soanes D.M."/>
            <person name="Paszkiewicz K.H."/>
            <person name="Williams B.A.P."/>
        </authorList>
    </citation>
    <scope>NUCLEOTIDE SEQUENCE [LARGE SCALE GENOMIC DNA]</scope>
    <source>
        <strain evidence="11">42_110</strain>
    </source>
</reference>
<dbReference type="InterPro" id="IPR045864">
    <property type="entry name" value="aa-tRNA-synth_II/BPL/LPL"/>
</dbReference>
<dbReference type="Pfam" id="PF00587">
    <property type="entry name" value="tRNA-synt_2b"/>
    <property type="match status" value="1"/>
</dbReference>
<dbReference type="EC" id="6.1.1.14" evidence="2"/>
<dbReference type="HOGENOM" id="CLU_015515_1_2_1"/>
<dbReference type="PANTHER" id="PTHR10745">
    <property type="entry name" value="GLYCYL-TRNA SYNTHETASE/DNA POLYMERASE SUBUNIT GAMMA-2"/>
    <property type="match status" value="1"/>
</dbReference>
<feature type="domain" description="Aminoacyl-transfer RNA synthetases class-II family profile" evidence="9">
    <location>
        <begin position="166"/>
        <end position="465"/>
    </location>
</feature>
<keyword evidence="11" id="KW-1185">Reference proteome</keyword>
<comment type="similarity">
    <text evidence="1">Belongs to the class-II aminoacyl-tRNA synthetase family.</text>
</comment>
<dbReference type="STRING" id="1358809.S7W8X7"/>
<dbReference type="GO" id="GO:0005739">
    <property type="term" value="C:mitochondrion"/>
    <property type="evidence" value="ECO:0007669"/>
    <property type="project" value="EnsemblFungi"/>
</dbReference>
<comment type="caution">
    <text evidence="10">The sequence shown here is derived from an EMBL/GenBank/DDBJ whole genome shotgun (WGS) entry which is preliminary data.</text>
</comment>
<dbReference type="OrthoDB" id="57698at2759"/>
<dbReference type="Gene3D" id="3.30.930.10">
    <property type="entry name" value="Bira Bifunctional Protein, Domain 2"/>
    <property type="match status" value="1"/>
</dbReference>
<dbReference type="Proteomes" id="UP000014978">
    <property type="component" value="Unassembled WGS sequence"/>
</dbReference>
<dbReference type="InterPro" id="IPR027031">
    <property type="entry name" value="Gly-tRNA_synthase/POLG2"/>
</dbReference>
<dbReference type="GO" id="GO:0004820">
    <property type="term" value="F:glycine-tRNA ligase activity"/>
    <property type="evidence" value="ECO:0007669"/>
    <property type="project" value="UniProtKB-EC"/>
</dbReference>
<dbReference type="InParanoid" id="S7W8X7"/>
<dbReference type="SUPFAM" id="SSF52954">
    <property type="entry name" value="Class II aaRS ABD-related"/>
    <property type="match status" value="1"/>
</dbReference>
<accession>S7W8X7</accession>
<dbReference type="GO" id="GO:0005524">
    <property type="term" value="F:ATP binding"/>
    <property type="evidence" value="ECO:0007669"/>
    <property type="project" value="UniProtKB-KW"/>
</dbReference>
<dbReference type="NCBIfam" id="NF003211">
    <property type="entry name" value="PRK04173.1"/>
    <property type="match status" value="1"/>
</dbReference>
<evidence type="ECO:0000256" key="6">
    <source>
        <dbReference type="ARBA" id="ARBA00022917"/>
    </source>
</evidence>
<dbReference type="SUPFAM" id="SSF55681">
    <property type="entry name" value="Class II aaRS and biotin synthetases"/>
    <property type="match status" value="1"/>
</dbReference>
<dbReference type="InterPro" id="IPR002315">
    <property type="entry name" value="tRNA-synt_gly"/>
</dbReference>
<dbReference type="NCBIfam" id="TIGR00389">
    <property type="entry name" value="glyS_dimeric"/>
    <property type="match status" value="1"/>
</dbReference>
<dbReference type="InterPro" id="IPR033731">
    <property type="entry name" value="GlyRS-like_core"/>
</dbReference>
<keyword evidence="5" id="KW-0067">ATP-binding</keyword>
<organism evidence="10 11">
    <name type="scientific">Spraguea lophii (strain 42_110)</name>
    <name type="common">Microsporidian parasite</name>
    <dbReference type="NCBI Taxonomy" id="1358809"/>
    <lineage>
        <taxon>Eukaryota</taxon>
        <taxon>Fungi</taxon>
        <taxon>Fungi incertae sedis</taxon>
        <taxon>Microsporidia</taxon>
        <taxon>Spragueidae</taxon>
        <taxon>Spraguea</taxon>
    </lineage>
</organism>
<dbReference type="InterPro" id="IPR006195">
    <property type="entry name" value="aa-tRNA-synth_II"/>
</dbReference>
<evidence type="ECO:0000256" key="2">
    <source>
        <dbReference type="ARBA" id="ARBA00012829"/>
    </source>
</evidence>
<keyword evidence="6" id="KW-0648">Protein biosynthesis</keyword>
<dbReference type="CDD" id="cd00774">
    <property type="entry name" value="GlyRS-like_core"/>
    <property type="match status" value="1"/>
</dbReference>
<dbReference type="EMBL" id="ATCN01000299">
    <property type="protein sequence ID" value="EPR79321.1"/>
    <property type="molecule type" value="Genomic_DNA"/>
</dbReference>
<proteinExistence type="inferred from homology"/>
<evidence type="ECO:0000313" key="11">
    <source>
        <dbReference type="Proteomes" id="UP000014978"/>
    </source>
</evidence>
<dbReference type="FunCoup" id="S7W8X7">
    <property type="interactions" value="215"/>
</dbReference>
<evidence type="ECO:0000256" key="7">
    <source>
        <dbReference type="ARBA" id="ARBA00023146"/>
    </source>
</evidence>
<dbReference type="PROSITE" id="PS50862">
    <property type="entry name" value="AA_TRNA_LIGASE_II"/>
    <property type="match status" value="1"/>
</dbReference>
<dbReference type="PANTHER" id="PTHR10745:SF0">
    <property type="entry name" value="GLYCINE--TRNA LIGASE"/>
    <property type="match status" value="1"/>
</dbReference>
<gene>
    <name evidence="10" type="ORF">SLOPH_404</name>
</gene>
<dbReference type="Gene3D" id="3.40.50.800">
    <property type="entry name" value="Anticodon-binding domain"/>
    <property type="match status" value="1"/>
</dbReference>
<dbReference type="InterPro" id="IPR004154">
    <property type="entry name" value="Anticodon-bd"/>
</dbReference>
<dbReference type="InterPro" id="IPR036621">
    <property type="entry name" value="Anticodon-bd_dom_sf"/>
</dbReference>
<keyword evidence="3" id="KW-0436">Ligase</keyword>
<name>S7W8X7_SPRLO</name>
<evidence type="ECO:0000313" key="10">
    <source>
        <dbReference type="EMBL" id="EPR79321.1"/>
    </source>
</evidence>